<protein>
    <submittedName>
        <fullName evidence="2">Uncharacterized protein</fullName>
    </submittedName>
</protein>
<sequence length="292" mass="30789">MAPNQFTARNPSSAWAVGRARGQTQGVAGSGAARLRSAAGNCCARNGRQPYGISVGRLGKGGLTTGSGPRAVRGQISADACAGSLFSRTGWSAVCPRPARVSFRCPTGGKWGRTAGVQRVGSPGGCGGLHAPPRLAVGPRTKLETLPVRFASGVPMRHGPPPSPAEAARCIVRRLDRSPALGAFPPSAKSLRCTRPTLTAVPPLILAVSCRWRTCGPAHRPHQEGARSKVGVHDLPALLGGWNAASCWTFRRRCPLRWRCRFLRKPSASLRPFAAPPGRRRGTVKVRPAATR</sequence>
<feature type="region of interest" description="Disordered" evidence="1">
    <location>
        <begin position="273"/>
        <end position="292"/>
    </location>
</feature>
<keyword evidence="3" id="KW-1185">Reference proteome</keyword>
<evidence type="ECO:0000256" key="1">
    <source>
        <dbReference type="SAM" id="MobiDB-lite"/>
    </source>
</evidence>
<dbReference type="Proteomes" id="UP000192582">
    <property type="component" value="Unassembled WGS sequence"/>
</dbReference>
<evidence type="ECO:0000313" key="2">
    <source>
        <dbReference type="EMBL" id="SMB94964.1"/>
    </source>
</evidence>
<name>A0A1W1VPX6_9DEIO</name>
<accession>A0A1W1VPX6</accession>
<dbReference type="EMBL" id="FWWU01000009">
    <property type="protein sequence ID" value="SMB94964.1"/>
    <property type="molecule type" value="Genomic_DNA"/>
</dbReference>
<reference evidence="2 3" key="1">
    <citation type="submission" date="2017-04" db="EMBL/GenBank/DDBJ databases">
        <authorList>
            <person name="Afonso C.L."/>
            <person name="Miller P.J."/>
            <person name="Scott M.A."/>
            <person name="Spackman E."/>
            <person name="Goraichik I."/>
            <person name="Dimitrov K.M."/>
            <person name="Suarez D.L."/>
            <person name="Swayne D.E."/>
        </authorList>
    </citation>
    <scope>NUCLEOTIDE SEQUENCE [LARGE SCALE GENOMIC DNA]</scope>
    <source>
        <strain evidence="2 3">KR-140</strain>
    </source>
</reference>
<evidence type="ECO:0000313" key="3">
    <source>
        <dbReference type="Proteomes" id="UP000192582"/>
    </source>
</evidence>
<dbReference type="AlphaFoldDB" id="A0A1W1VPX6"/>
<gene>
    <name evidence="2" type="ORF">SAMN00790413_02623</name>
</gene>
<proteinExistence type="predicted"/>
<organism evidence="2 3">
    <name type="scientific">Deinococcus hopiensis KR-140</name>
    <dbReference type="NCBI Taxonomy" id="695939"/>
    <lineage>
        <taxon>Bacteria</taxon>
        <taxon>Thermotogati</taxon>
        <taxon>Deinococcota</taxon>
        <taxon>Deinococci</taxon>
        <taxon>Deinococcales</taxon>
        <taxon>Deinococcaceae</taxon>
        <taxon>Deinococcus</taxon>
    </lineage>
</organism>